<keyword evidence="7" id="KW-1185">Reference proteome</keyword>
<dbReference type="InterPro" id="IPR042981">
    <property type="entry name" value="RNF11_RING-H2"/>
</dbReference>
<reference evidence="8" key="1">
    <citation type="submission" date="2022-11" db="UniProtKB">
        <authorList>
            <consortium name="WormBaseParasite"/>
        </authorList>
    </citation>
    <scope>IDENTIFICATION</scope>
</reference>
<evidence type="ECO:0000256" key="2">
    <source>
        <dbReference type="ARBA" id="ARBA00022771"/>
    </source>
</evidence>
<evidence type="ECO:0000256" key="5">
    <source>
        <dbReference type="SAM" id="MobiDB-lite"/>
    </source>
</evidence>
<dbReference type="Proteomes" id="UP000887540">
    <property type="component" value="Unplaced"/>
</dbReference>
<dbReference type="SMART" id="SM01197">
    <property type="entry name" value="FANCL_C"/>
    <property type="match status" value="1"/>
</dbReference>
<dbReference type="SUPFAM" id="SSF57850">
    <property type="entry name" value="RING/U-box"/>
    <property type="match status" value="1"/>
</dbReference>
<evidence type="ECO:0000256" key="4">
    <source>
        <dbReference type="PROSITE-ProRule" id="PRU00175"/>
    </source>
</evidence>
<evidence type="ECO:0000256" key="1">
    <source>
        <dbReference type="ARBA" id="ARBA00022723"/>
    </source>
</evidence>
<dbReference type="InterPro" id="IPR001841">
    <property type="entry name" value="Znf_RING"/>
</dbReference>
<dbReference type="GO" id="GO:0061630">
    <property type="term" value="F:ubiquitin protein ligase activity"/>
    <property type="evidence" value="ECO:0007669"/>
    <property type="project" value="TreeGrafter"/>
</dbReference>
<dbReference type="GO" id="GO:0008270">
    <property type="term" value="F:zinc ion binding"/>
    <property type="evidence" value="ECO:0007669"/>
    <property type="project" value="UniProtKB-KW"/>
</dbReference>
<protein>
    <submittedName>
        <fullName evidence="8">RING-type domain-containing protein</fullName>
    </submittedName>
</protein>
<feature type="region of interest" description="Disordered" evidence="5">
    <location>
        <begin position="16"/>
        <end position="49"/>
    </location>
</feature>
<name>A0A914EA61_9BILA</name>
<dbReference type="InterPro" id="IPR052804">
    <property type="entry name" value="UEC_component"/>
</dbReference>
<evidence type="ECO:0000313" key="8">
    <source>
        <dbReference type="WBParaSite" id="ACRNAN_scaffold68.g9259.t1"/>
    </source>
</evidence>
<evidence type="ECO:0000256" key="3">
    <source>
        <dbReference type="ARBA" id="ARBA00022833"/>
    </source>
</evidence>
<dbReference type="Pfam" id="PF13639">
    <property type="entry name" value="zf-RING_2"/>
    <property type="match status" value="1"/>
</dbReference>
<evidence type="ECO:0000313" key="7">
    <source>
        <dbReference type="Proteomes" id="UP000887540"/>
    </source>
</evidence>
<dbReference type="PANTHER" id="PTHR46359">
    <property type="entry name" value="GEO07743P1"/>
    <property type="match status" value="1"/>
</dbReference>
<keyword evidence="2 4" id="KW-0863">Zinc-finger</keyword>
<dbReference type="PROSITE" id="PS50089">
    <property type="entry name" value="ZF_RING_2"/>
    <property type="match status" value="1"/>
</dbReference>
<dbReference type="SMART" id="SM00184">
    <property type="entry name" value="RING"/>
    <property type="match status" value="1"/>
</dbReference>
<accession>A0A914EA61</accession>
<evidence type="ECO:0000259" key="6">
    <source>
        <dbReference type="PROSITE" id="PS50089"/>
    </source>
</evidence>
<proteinExistence type="predicted"/>
<dbReference type="GO" id="GO:0006511">
    <property type="term" value="P:ubiquitin-dependent protein catabolic process"/>
    <property type="evidence" value="ECO:0007669"/>
    <property type="project" value="TreeGrafter"/>
</dbReference>
<dbReference type="GO" id="GO:0000151">
    <property type="term" value="C:ubiquitin ligase complex"/>
    <property type="evidence" value="ECO:0007669"/>
    <property type="project" value="TreeGrafter"/>
</dbReference>
<dbReference type="Gene3D" id="3.30.40.10">
    <property type="entry name" value="Zinc/RING finger domain, C3HC4 (zinc finger)"/>
    <property type="match status" value="1"/>
</dbReference>
<dbReference type="AlphaFoldDB" id="A0A914EA61"/>
<dbReference type="WBParaSite" id="ACRNAN_scaffold68.g9259.t1">
    <property type="protein sequence ID" value="ACRNAN_scaffold68.g9259.t1"/>
    <property type="gene ID" value="ACRNAN_scaffold68.g9259"/>
</dbReference>
<feature type="domain" description="RING-type" evidence="6">
    <location>
        <begin position="107"/>
        <end position="147"/>
    </location>
</feature>
<organism evidence="7 8">
    <name type="scientific">Acrobeloides nanus</name>
    <dbReference type="NCBI Taxonomy" id="290746"/>
    <lineage>
        <taxon>Eukaryota</taxon>
        <taxon>Metazoa</taxon>
        <taxon>Ecdysozoa</taxon>
        <taxon>Nematoda</taxon>
        <taxon>Chromadorea</taxon>
        <taxon>Rhabditida</taxon>
        <taxon>Tylenchina</taxon>
        <taxon>Cephalobomorpha</taxon>
        <taxon>Cephaloboidea</taxon>
        <taxon>Cephalobidae</taxon>
        <taxon>Acrobeloides</taxon>
    </lineage>
</organism>
<sequence length="183" mass="20483">MGNCLRFCIPFNNEHDDTARLNEGSGNRRRSNESSSHSHSSEERRRHRNIHPSSYVNELYVSSTLGAGEAENVESEAEKKQKARVRGLLEQIPIDVYKDGSNTDDECAICMIDFVPNDQIRYLPCKHAYHVKCIDDWLLRSFTCPSCMEPVDSALLSAFTLNTNVDLTSFSCSPAAMGSSSTK</sequence>
<dbReference type="InterPro" id="IPR013083">
    <property type="entry name" value="Znf_RING/FYVE/PHD"/>
</dbReference>
<keyword evidence="1" id="KW-0479">Metal-binding</keyword>
<keyword evidence="3" id="KW-0862">Zinc</keyword>
<dbReference type="PANTHER" id="PTHR46359:SF2">
    <property type="entry name" value="GEO07743P1"/>
    <property type="match status" value="1"/>
</dbReference>
<dbReference type="CDD" id="cd16468">
    <property type="entry name" value="RING-H2_RNF11"/>
    <property type="match status" value="1"/>
</dbReference>